<feature type="region of interest" description="Disordered" evidence="1">
    <location>
        <begin position="45"/>
        <end position="66"/>
    </location>
</feature>
<dbReference type="RefSeq" id="WP_128423247.1">
    <property type="nucleotide sequence ID" value="NZ_JYFN01000002.1"/>
</dbReference>
<sequence length="363" mass="39667">MTLLGDALEAMVTCGERWTSLRAELHWRADGEARCAAQTATQTALGQPPVIHPPGAPGPTRAAGAVDQRSGSLLATPDLLRIDWHDDDAVTLVHGDQWRRRRDGRVQGSRPAEPGNRLVALWISEIVLVRPWQVLSALSLSVRAVQDRQGRRATWLRGVLREPGALRQIHGLPEGDAYDLVVDDATGLLLELTAWSGEREVERATLRHPQVDGPLDTARFDLDTVGTVDASESPVGRSRPLATLAGEVDFTLLCPRDEAYFGSVDPDDEDGIAVMAHPAGGRPLDRRLWFIQSRGARMADPAAWETIVLADGTPARWWSPAADPEQGHLRFERAGTQVWIQGRGHQDIHDLAAALAPVPPERL</sequence>
<evidence type="ECO:0000313" key="3">
    <source>
        <dbReference type="Proteomes" id="UP000032545"/>
    </source>
</evidence>
<accession>A0A0D8BM81</accession>
<reference evidence="2 3" key="2">
    <citation type="journal article" date="2016" name="Genome Announc.">
        <title>Permanent Draft Genome Sequences for Two Variants of Frankia sp. Strain CpI1, the First Frankia Strain Isolated from Root Nodules of Comptonia peregrina.</title>
        <authorList>
            <person name="Oshone R."/>
            <person name="Hurst S.G.IV."/>
            <person name="Abebe-Akele F."/>
            <person name="Simpson S."/>
            <person name="Morris K."/>
            <person name="Thomas W.K."/>
            <person name="Tisa L.S."/>
        </authorList>
    </citation>
    <scope>NUCLEOTIDE SEQUENCE [LARGE SCALE GENOMIC DNA]</scope>
    <source>
        <strain evidence="3">CpI1-S</strain>
    </source>
</reference>
<dbReference type="Proteomes" id="UP000032545">
    <property type="component" value="Unassembled WGS sequence"/>
</dbReference>
<organism evidence="2 3">
    <name type="scientific">Frankia torreyi</name>
    <dbReference type="NCBI Taxonomy" id="1856"/>
    <lineage>
        <taxon>Bacteria</taxon>
        <taxon>Bacillati</taxon>
        <taxon>Actinomycetota</taxon>
        <taxon>Actinomycetes</taxon>
        <taxon>Frankiales</taxon>
        <taxon>Frankiaceae</taxon>
        <taxon>Frankia</taxon>
    </lineage>
</organism>
<keyword evidence="3" id="KW-1185">Reference proteome</keyword>
<dbReference type="PATRIC" id="fig|1502723.3.peg.499"/>
<evidence type="ECO:0000256" key="1">
    <source>
        <dbReference type="SAM" id="MobiDB-lite"/>
    </source>
</evidence>
<dbReference type="OrthoDB" id="3205572at2"/>
<evidence type="ECO:0000313" key="2">
    <source>
        <dbReference type="EMBL" id="KJE25318.1"/>
    </source>
</evidence>
<dbReference type="EMBL" id="JYFN01000002">
    <property type="protein sequence ID" value="KJE25318.1"/>
    <property type="molecule type" value="Genomic_DNA"/>
</dbReference>
<gene>
    <name evidence="2" type="ORF">FF36_00451</name>
</gene>
<proteinExistence type="predicted"/>
<name>A0A0D8BM81_9ACTN</name>
<protein>
    <submittedName>
        <fullName evidence="2">Uncharacterized protein</fullName>
    </submittedName>
</protein>
<dbReference type="AlphaFoldDB" id="A0A0D8BM81"/>
<reference evidence="3" key="1">
    <citation type="submission" date="2015-02" db="EMBL/GenBank/DDBJ databases">
        <title>Draft Genome of Frankia sp. CpI1-S.</title>
        <authorList>
            <person name="Oshone R.T."/>
            <person name="Ngom M."/>
            <person name="Ghodhbane-Gtari F."/>
            <person name="Gtari M."/>
            <person name="Morris K."/>
            <person name="Thomas K."/>
            <person name="Sen A."/>
            <person name="Tisa L.S."/>
        </authorList>
    </citation>
    <scope>NUCLEOTIDE SEQUENCE [LARGE SCALE GENOMIC DNA]</scope>
    <source>
        <strain evidence="3">CpI1-S</strain>
    </source>
</reference>
<comment type="caution">
    <text evidence="2">The sequence shown here is derived from an EMBL/GenBank/DDBJ whole genome shotgun (WGS) entry which is preliminary data.</text>
</comment>